<evidence type="ECO:0000313" key="1">
    <source>
        <dbReference type="EMBL" id="TVP40225.1"/>
    </source>
</evidence>
<dbReference type="EMBL" id="VOAH01000009">
    <property type="protein sequence ID" value="TVP40225.1"/>
    <property type="molecule type" value="Genomic_DNA"/>
</dbReference>
<comment type="caution">
    <text evidence="1">The sequence shown here is derived from an EMBL/GenBank/DDBJ whole genome shotgun (WGS) entry which is preliminary data.</text>
</comment>
<reference evidence="1 2" key="1">
    <citation type="journal article" date="2019" name="Front. Microbiol.">
        <title>Ammonia Oxidation by the Arctic Terrestrial Thaumarchaeote Candidatus Nitrosocosmicus arcticus Is Stimulated by Increasing Temperatures.</title>
        <authorList>
            <person name="Alves R.J.E."/>
            <person name="Kerou M."/>
            <person name="Zappe A."/>
            <person name="Bittner R."/>
            <person name="Abby S.S."/>
            <person name="Schmidt H.A."/>
            <person name="Pfeifer K."/>
            <person name="Schleper C."/>
        </authorList>
    </citation>
    <scope>NUCLEOTIDE SEQUENCE [LARGE SCALE GENOMIC DNA]</scope>
    <source>
        <strain evidence="1 2">Kfb</strain>
    </source>
</reference>
<sequence>MYFCCFIKQNKIENEKMLIEYKITTITENSDKKNLKKFTGKEKLEI</sequence>
<proteinExistence type="predicted"/>
<keyword evidence="2" id="KW-1185">Reference proteome</keyword>
<organism evidence="1 2">
    <name type="scientific">Candidatus Nitrosocosmicus arcticus</name>
    <dbReference type="NCBI Taxonomy" id="2035267"/>
    <lineage>
        <taxon>Archaea</taxon>
        <taxon>Nitrososphaerota</taxon>
        <taxon>Nitrososphaeria</taxon>
        <taxon>Nitrososphaerales</taxon>
        <taxon>Nitrososphaeraceae</taxon>
        <taxon>Candidatus Nitrosocosmicus</taxon>
    </lineage>
</organism>
<evidence type="ECO:0000313" key="2">
    <source>
        <dbReference type="Proteomes" id="UP000315289"/>
    </source>
</evidence>
<accession>A0A557SUE6</accession>
<protein>
    <submittedName>
        <fullName evidence="1">Uncharacterized protein</fullName>
    </submittedName>
</protein>
<gene>
    <name evidence="1" type="ORF">NARC_90131</name>
</gene>
<dbReference type="Proteomes" id="UP000315289">
    <property type="component" value="Unassembled WGS sequence"/>
</dbReference>
<dbReference type="AlphaFoldDB" id="A0A557SUE6"/>
<name>A0A557SUE6_9ARCH</name>